<proteinExistence type="predicted"/>
<dbReference type="AlphaFoldDB" id="A0AAW4NRA0"/>
<evidence type="ECO:0000313" key="2">
    <source>
        <dbReference type="Proteomes" id="UP001196873"/>
    </source>
</evidence>
<accession>A0AAW4NRA0</accession>
<comment type="caution">
    <text evidence="1">The sequence shown here is derived from an EMBL/GenBank/DDBJ whole genome shotgun (WGS) entry which is preliminary data.</text>
</comment>
<dbReference type="Proteomes" id="UP001196873">
    <property type="component" value="Unassembled WGS sequence"/>
</dbReference>
<reference evidence="1" key="1">
    <citation type="submission" date="2021-07" db="EMBL/GenBank/DDBJ databases">
        <title>Genomic diversity and antimicrobial resistance of Prevotella spp. isolated from chronic lung disease airways.</title>
        <authorList>
            <person name="Webb K.A."/>
            <person name="Olagoke O.S."/>
            <person name="Baird T."/>
            <person name="Neill J."/>
            <person name="Pham A."/>
            <person name="Wells T.J."/>
            <person name="Ramsay K.A."/>
            <person name="Bell S.C."/>
            <person name="Sarovich D.S."/>
            <person name="Price E.P."/>
        </authorList>
    </citation>
    <scope>NUCLEOTIDE SEQUENCE</scope>
    <source>
        <strain evidence="1">SCHI0047.S.3</strain>
    </source>
</reference>
<sequence length="92" mass="10132">MTGFHKFHATGTMLSINFRSHFMGSRHTKASTKPLPTGGIITLSAAAMQASELPRKIICCQQRFVSVAATQTSHLPKKNNLCQQRFALTTEI</sequence>
<organism evidence="1 2">
    <name type="scientific">Segatella salivae</name>
    <dbReference type="NCBI Taxonomy" id="228604"/>
    <lineage>
        <taxon>Bacteria</taxon>
        <taxon>Pseudomonadati</taxon>
        <taxon>Bacteroidota</taxon>
        <taxon>Bacteroidia</taxon>
        <taxon>Bacteroidales</taxon>
        <taxon>Prevotellaceae</taxon>
        <taxon>Segatella</taxon>
    </lineage>
</organism>
<name>A0AAW4NRA0_9BACT</name>
<gene>
    <name evidence="1" type="ORF">KZY68_02000</name>
</gene>
<evidence type="ECO:0000313" key="1">
    <source>
        <dbReference type="EMBL" id="MBW4864812.1"/>
    </source>
</evidence>
<dbReference type="EMBL" id="JAHXRF010000002">
    <property type="protein sequence ID" value="MBW4864812.1"/>
    <property type="molecule type" value="Genomic_DNA"/>
</dbReference>
<protein>
    <submittedName>
        <fullName evidence="1">Uncharacterized protein</fullName>
    </submittedName>
</protein>
<dbReference type="RefSeq" id="WP_219427232.1">
    <property type="nucleotide sequence ID" value="NZ_JAHXRD010000002.1"/>
</dbReference>